<dbReference type="Proteomes" id="UP001604277">
    <property type="component" value="Unassembled WGS sequence"/>
</dbReference>
<proteinExistence type="predicted"/>
<evidence type="ECO:0000313" key="1">
    <source>
        <dbReference type="EMBL" id="KAL2549056.1"/>
    </source>
</evidence>
<gene>
    <name evidence="1" type="ORF">Fot_10586</name>
</gene>
<evidence type="ECO:0000313" key="2">
    <source>
        <dbReference type="Proteomes" id="UP001604277"/>
    </source>
</evidence>
<comment type="caution">
    <text evidence="1">The sequence shown here is derived from an EMBL/GenBank/DDBJ whole genome shotgun (WGS) entry which is preliminary data.</text>
</comment>
<protein>
    <submittedName>
        <fullName evidence="1">Uncharacterized protein</fullName>
    </submittedName>
</protein>
<reference evidence="2" key="1">
    <citation type="submission" date="2024-07" db="EMBL/GenBank/DDBJ databases">
        <title>Two chromosome-level genome assemblies of Korean endemic species Abeliophyllum distichum and Forsythia ovata (Oleaceae).</title>
        <authorList>
            <person name="Jang H."/>
        </authorList>
    </citation>
    <scope>NUCLEOTIDE SEQUENCE [LARGE SCALE GENOMIC DNA]</scope>
</reference>
<sequence length="177" mass="19511">MGMENEGETVGVECEMEIDGKAIGVDSQMDNDGNVAGVDGAYVPQFTENTDCNIDVELESFLDRHQYDIWNSWEDGLGMTNEEKPQPEAESEEYEVQTEGFQEGFVDSDFEYEGEFILTQDLRPFVVNVDLGMDDIAGQQGNGNDTDYGNAATTRTTLCPCNGIFIFNGNARKGNGL</sequence>
<name>A0ABD1WH90_9LAMI</name>
<dbReference type="EMBL" id="JBFOLJ010000003">
    <property type="protein sequence ID" value="KAL2549056.1"/>
    <property type="molecule type" value="Genomic_DNA"/>
</dbReference>
<organism evidence="1 2">
    <name type="scientific">Forsythia ovata</name>
    <dbReference type="NCBI Taxonomy" id="205694"/>
    <lineage>
        <taxon>Eukaryota</taxon>
        <taxon>Viridiplantae</taxon>
        <taxon>Streptophyta</taxon>
        <taxon>Embryophyta</taxon>
        <taxon>Tracheophyta</taxon>
        <taxon>Spermatophyta</taxon>
        <taxon>Magnoliopsida</taxon>
        <taxon>eudicotyledons</taxon>
        <taxon>Gunneridae</taxon>
        <taxon>Pentapetalae</taxon>
        <taxon>asterids</taxon>
        <taxon>lamiids</taxon>
        <taxon>Lamiales</taxon>
        <taxon>Oleaceae</taxon>
        <taxon>Forsythieae</taxon>
        <taxon>Forsythia</taxon>
    </lineage>
</organism>
<keyword evidence="2" id="KW-1185">Reference proteome</keyword>
<accession>A0ABD1WH90</accession>
<dbReference type="AlphaFoldDB" id="A0ABD1WH90"/>